<keyword evidence="1" id="KW-0732">Signal</keyword>
<dbReference type="KEGG" id="alkq:M9189_02235"/>
<evidence type="ECO:0000256" key="1">
    <source>
        <dbReference type="SAM" id="SignalP"/>
    </source>
</evidence>
<accession>A0A9J6ZQN0</accession>
<keyword evidence="2" id="KW-0121">Carboxypeptidase</keyword>
<dbReference type="SUPFAM" id="SSF49464">
    <property type="entry name" value="Carboxypeptidase regulatory domain-like"/>
    <property type="match status" value="1"/>
</dbReference>
<dbReference type="AlphaFoldDB" id="A0A9J6ZQN0"/>
<dbReference type="Proteomes" id="UP001056426">
    <property type="component" value="Chromosome"/>
</dbReference>
<dbReference type="EMBL" id="CP098400">
    <property type="protein sequence ID" value="URW80178.1"/>
    <property type="molecule type" value="Genomic_DNA"/>
</dbReference>
<proteinExistence type="predicted"/>
<evidence type="ECO:0000313" key="2">
    <source>
        <dbReference type="EMBL" id="URW80178.1"/>
    </source>
</evidence>
<name>A0A9J6ZQN0_9BACT</name>
<dbReference type="Pfam" id="PF18939">
    <property type="entry name" value="DUF5686"/>
    <property type="match status" value="1"/>
</dbReference>
<dbReference type="InterPro" id="IPR008969">
    <property type="entry name" value="CarboxyPept-like_regulatory"/>
</dbReference>
<organism evidence="2 3">
    <name type="scientific">Xiashengella succiniciproducens</name>
    <dbReference type="NCBI Taxonomy" id="2949635"/>
    <lineage>
        <taxon>Bacteria</taxon>
        <taxon>Pseudomonadati</taxon>
        <taxon>Bacteroidota</taxon>
        <taxon>Bacteroidia</taxon>
        <taxon>Marinilabiliales</taxon>
        <taxon>Marinilabiliaceae</taxon>
        <taxon>Xiashengella</taxon>
    </lineage>
</organism>
<dbReference type="RefSeq" id="WP_250724301.1">
    <property type="nucleotide sequence ID" value="NZ_CP098400.1"/>
</dbReference>
<protein>
    <submittedName>
        <fullName evidence="2">DUF5686 and carboxypeptidase regulatory-like domain-containing protein</fullName>
    </submittedName>
</protein>
<keyword evidence="2" id="KW-0645">Protease</keyword>
<evidence type="ECO:0000313" key="3">
    <source>
        <dbReference type="Proteomes" id="UP001056426"/>
    </source>
</evidence>
<reference evidence="2" key="1">
    <citation type="submission" date="2022-05" db="EMBL/GenBank/DDBJ databases">
        <authorList>
            <person name="Sun X."/>
        </authorList>
    </citation>
    <scope>NUCLEOTIDE SEQUENCE</scope>
    <source>
        <strain evidence="2">Ai-910</strain>
    </source>
</reference>
<feature type="signal peptide" evidence="1">
    <location>
        <begin position="1"/>
        <end position="25"/>
    </location>
</feature>
<dbReference type="Pfam" id="PF13715">
    <property type="entry name" value="CarbopepD_reg_2"/>
    <property type="match status" value="1"/>
</dbReference>
<dbReference type="Gene3D" id="2.60.40.1120">
    <property type="entry name" value="Carboxypeptidase-like, regulatory domain"/>
    <property type="match status" value="1"/>
</dbReference>
<keyword evidence="2" id="KW-0378">Hydrolase</keyword>
<reference evidence="2" key="2">
    <citation type="submission" date="2022-06" db="EMBL/GenBank/DDBJ databases">
        <title>Xiashengella guii gen. nov. sp. nov., a bacterium isolated form anaerobic digestion tank.</title>
        <authorList>
            <person name="Huang H."/>
        </authorList>
    </citation>
    <scope>NUCLEOTIDE SEQUENCE</scope>
    <source>
        <strain evidence="2">Ai-910</strain>
    </source>
</reference>
<dbReference type="InterPro" id="IPR043741">
    <property type="entry name" value="DUF5686"/>
</dbReference>
<keyword evidence="3" id="KW-1185">Reference proteome</keyword>
<gene>
    <name evidence="2" type="ORF">M9189_02235</name>
</gene>
<dbReference type="GO" id="GO:0004180">
    <property type="term" value="F:carboxypeptidase activity"/>
    <property type="evidence" value="ECO:0007669"/>
    <property type="project" value="UniProtKB-KW"/>
</dbReference>
<sequence length="878" mass="99900">MQANHLPRLLLILSFFLLSCFQLSAAGLSGWVRDTKGNPVPGATVYISELRTGTASNSEGYYQVSLAPGVYNLTFQAVGFEKRVLKVSIIEDHYEELNIELQEGLFHIPEVRVYSGGEDPAYAMMRKAISLAPYYLQQASSYESEVYLRGSFVLDKVPKILGKGVSVSVNSQEAQVGETYTYESLNRLQFIAPDTFHHTIVSSRSTFSGLDDNSPIGYINSSFYENDNDLFISPLSPQAMRHYKFRYEGYSMDGNRVINKIRVIPRRKSQQLLEGDLYLVEGLWCIHSVDFSLETFFGVVNMRQMYAPVSDGIWLPVSHNFRIVASIMGLKGKANYMSSVKYLEVVRNMKLSPPALIADKLAVEPAPAEEVSKPVSTKDQRRMQELMEKENLSNRDMIRLAALIEKDSQRQETKRKEVLEIKSTYMYKIENDSLYRDSGIWESIRPIPLTLDEKRSFAVKDSLLAVSKDSLASDSATTAKKFTKILSQILDGPTFPREGAYKFRYGGLTDLSALGFNAVDGWRYGQKVGFEWQQDTLHRLKADASVGYAFARKKWYGELTLQQDYQPLRRGLIKVSGGTGAYDFKGDMGLNYLINMGASLLFKENYWRLYHNDFLKVSNEVDIANGLRLTTDIAWHNMAPLGNSTNYSFFYRDKEYYDNVVENRGVVNQNFDAQKALVWSAGLEYTPRQYYRIANGRKQALHSAYPTLTARVEQGLEALGSTADYLLLEGGIYKKADFSFKPSFSWALDGGYYLRNRQMHFSQFKHFQSSSSPLIFNDFTDGLFLLDDYEASTNSWYMRAGATYSSPWMLIKNLPFFSNRVWNENLHVNYLHTPENPHYFETGYSISRIFMVGSIGVFAGFSEGSYSHWGLKAAITLW</sequence>
<feature type="chain" id="PRO_5039888163" evidence="1">
    <location>
        <begin position="26"/>
        <end position="878"/>
    </location>
</feature>